<feature type="transmembrane region" description="Helical" evidence="5">
    <location>
        <begin position="133"/>
        <end position="153"/>
    </location>
</feature>
<comment type="caution">
    <text evidence="7">The sequence shown here is derived from an EMBL/GenBank/DDBJ whole genome shotgun (WGS) entry which is preliminary data.</text>
</comment>
<evidence type="ECO:0000259" key="6">
    <source>
        <dbReference type="Pfam" id="PF04932"/>
    </source>
</evidence>
<feature type="transmembrane region" description="Helical" evidence="5">
    <location>
        <begin position="94"/>
        <end position="113"/>
    </location>
</feature>
<gene>
    <name evidence="7" type="ORF">DC430_19775</name>
</gene>
<evidence type="ECO:0000256" key="1">
    <source>
        <dbReference type="ARBA" id="ARBA00004141"/>
    </source>
</evidence>
<evidence type="ECO:0000256" key="3">
    <source>
        <dbReference type="ARBA" id="ARBA00022989"/>
    </source>
</evidence>
<keyword evidence="4 5" id="KW-0472">Membrane</keyword>
<name>A0AA92BZV5_RHIRH</name>
<dbReference type="PANTHER" id="PTHR37422">
    <property type="entry name" value="TEICHURONIC ACID BIOSYNTHESIS PROTEIN TUAE"/>
    <property type="match status" value="1"/>
</dbReference>
<feature type="transmembrane region" description="Helical" evidence="5">
    <location>
        <begin position="63"/>
        <end position="82"/>
    </location>
</feature>
<evidence type="ECO:0000313" key="8">
    <source>
        <dbReference type="Proteomes" id="UP000244335"/>
    </source>
</evidence>
<dbReference type="AlphaFoldDB" id="A0AA92BZV5"/>
<feature type="transmembrane region" description="Helical" evidence="5">
    <location>
        <begin position="277"/>
        <end position="297"/>
    </location>
</feature>
<feature type="transmembrane region" description="Helical" evidence="5">
    <location>
        <begin position="36"/>
        <end position="57"/>
    </location>
</feature>
<organism evidence="7 8">
    <name type="scientific">Rhizobium rhizogenes</name>
    <name type="common">Agrobacterium rhizogenes</name>
    <dbReference type="NCBI Taxonomy" id="359"/>
    <lineage>
        <taxon>Bacteria</taxon>
        <taxon>Pseudomonadati</taxon>
        <taxon>Pseudomonadota</taxon>
        <taxon>Alphaproteobacteria</taxon>
        <taxon>Hyphomicrobiales</taxon>
        <taxon>Rhizobiaceae</taxon>
        <taxon>Rhizobium/Agrobacterium group</taxon>
        <taxon>Rhizobium</taxon>
    </lineage>
</organism>
<feature type="transmembrane region" description="Helical" evidence="5">
    <location>
        <begin position="401"/>
        <end position="421"/>
    </location>
</feature>
<evidence type="ECO:0000256" key="5">
    <source>
        <dbReference type="SAM" id="Phobius"/>
    </source>
</evidence>
<feature type="transmembrane region" description="Helical" evidence="5">
    <location>
        <begin position="209"/>
        <end position="226"/>
    </location>
</feature>
<feature type="transmembrane region" description="Helical" evidence="5">
    <location>
        <begin position="433"/>
        <end position="450"/>
    </location>
</feature>
<keyword evidence="3 5" id="KW-1133">Transmembrane helix</keyword>
<protein>
    <recommendedName>
        <fullName evidence="6">O-antigen ligase-related domain-containing protein</fullName>
    </recommendedName>
</protein>
<dbReference type="GO" id="GO:0016020">
    <property type="term" value="C:membrane"/>
    <property type="evidence" value="ECO:0007669"/>
    <property type="project" value="UniProtKB-SubCell"/>
</dbReference>
<feature type="transmembrane region" description="Helical" evidence="5">
    <location>
        <begin position="456"/>
        <end position="474"/>
    </location>
</feature>
<feature type="transmembrane region" description="Helical" evidence="5">
    <location>
        <begin position="309"/>
        <end position="328"/>
    </location>
</feature>
<evidence type="ECO:0000256" key="2">
    <source>
        <dbReference type="ARBA" id="ARBA00022692"/>
    </source>
</evidence>
<accession>A0AA92BZV5</accession>
<dbReference type="Proteomes" id="UP000244335">
    <property type="component" value="Unassembled WGS sequence"/>
</dbReference>
<comment type="subcellular location">
    <subcellularLocation>
        <location evidence="1">Membrane</location>
        <topology evidence="1">Multi-pass membrane protein</topology>
    </subcellularLocation>
</comment>
<dbReference type="InterPro" id="IPR007016">
    <property type="entry name" value="O-antigen_ligase-rel_domated"/>
</dbReference>
<reference evidence="7 8" key="1">
    <citation type="submission" date="2018-04" db="EMBL/GenBank/DDBJ databases">
        <authorList>
            <person name="Hagen T."/>
        </authorList>
    </citation>
    <scope>NUCLEOTIDE SEQUENCE [LARGE SCALE GENOMIC DNA]</scope>
    <source>
        <strain evidence="7 8">TPD7009</strain>
    </source>
</reference>
<keyword evidence="2 5" id="KW-0812">Transmembrane</keyword>
<dbReference type="Pfam" id="PF04932">
    <property type="entry name" value="Wzy_C"/>
    <property type="match status" value="1"/>
</dbReference>
<proteinExistence type="predicted"/>
<feature type="domain" description="O-antigen ligase-related" evidence="6">
    <location>
        <begin position="262"/>
        <end position="409"/>
    </location>
</feature>
<evidence type="ECO:0000256" key="4">
    <source>
        <dbReference type="ARBA" id="ARBA00023136"/>
    </source>
</evidence>
<feature type="transmembrane region" description="Helical" evidence="5">
    <location>
        <begin position="165"/>
        <end position="189"/>
    </location>
</feature>
<sequence>MITLVNKNFTRRCIISIANFSMADMLRPPKWLSRHFKMASLLSAAYTGIILIAIAAFGSARPFALSTACCAISILLILAVCLRGIPSRSASHVIVASSYLCIAIAWILIQAGLLNFGIPGSSGTISVQPSDSIFAVQFLAYPVLIYLTGVVVLQTETDAREFTVILALGCSALVMLSFVQFLLSPGYVLTVEKQAYIDSFTATLINRNSAGTLVGLTIILVVRQLWSACRDFRSRDIFACVLFMPKSTDRSMTKIYFYMILFCALTVALFLTKSRGAIASTIFAALLLASLLVWLRLKQRYAGVKLARHIAGSIVVIAVLSVGATVLIGERVVFRATAIGSSEPRMCALPGMFRALDANMILGSGAGTFRDVFAPYRDPRCGLQGIWEKAHNTYLQSWIELGVMGPVLIVATIGWISFLLISSLKAAPRQRSYVAMGISSLALVTIHASVDFSLEIPGISGLFAAIIAISTSIAKKNLQCRPNDGSDFVAT</sequence>
<dbReference type="EMBL" id="QDFR01000009">
    <property type="protein sequence ID" value="PVE50810.1"/>
    <property type="molecule type" value="Genomic_DNA"/>
</dbReference>
<dbReference type="PANTHER" id="PTHR37422:SF23">
    <property type="entry name" value="TEICHURONIC ACID BIOSYNTHESIS PROTEIN TUAE"/>
    <property type="match status" value="1"/>
</dbReference>
<dbReference type="InterPro" id="IPR051533">
    <property type="entry name" value="WaaL-like"/>
</dbReference>
<feature type="transmembrane region" description="Helical" evidence="5">
    <location>
        <begin position="255"/>
        <end position="271"/>
    </location>
</feature>
<evidence type="ECO:0000313" key="7">
    <source>
        <dbReference type="EMBL" id="PVE50810.1"/>
    </source>
</evidence>